<evidence type="ECO:0000256" key="4">
    <source>
        <dbReference type="ARBA" id="ARBA00022679"/>
    </source>
</evidence>
<keyword evidence="5" id="KW-0547">Nucleotide-binding</keyword>
<proteinExistence type="inferred from homology"/>
<evidence type="ECO:0000256" key="1">
    <source>
        <dbReference type="ARBA" id="ARBA00006479"/>
    </source>
</evidence>
<dbReference type="EMBL" id="JACHHB010000004">
    <property type="protein sequence ID" value="MBB5173121.1"/>
    <property type="molecule type" value="Genomic_DNA"/>
</dbReference>
<evidence type="ECO:0000313" key="9">
    <source>
        <dbReference type="EMBL" id="MBB5173121.1"/>
    </source>
</evidence>
<dbReference type="Proteomes" id="UP000551878">
    <property type="component" value="Unassembled WGS sequence"/>
</dbReference>
<dbReference type="NCBIfam" id="TIGR00744">
    <property type="entry name" value="ROK_glcA_fam"/>
    <property type="match status" value="1"/>
</dbReference>
<dbReference type="PROSITE" id="PS01125">
    <property type="entry name" value="ROK"/>
    <property type="match status" value="1"/>
</dbReference>
<organism evidence="9 10">
    <name type="scientific">Texcoconibacillus texcoconensis</name>
    <dbReference type="NCBI Taxonomy" id="1095777"/>
    <lineage>
        <taxon>Bacteria</taxon>
        <taxon>Bacillati</taxon>
        <taxon>Bacillota</taxon>
        <taxon>Bacilli</taxon>
        <taxon>Bacillales</taxon>
        <taxon>Bacillaceae</taxon>
        <taxon>Texcoconibacillus</taxon>
    </lineage>
</organism>
<comment type="caution">
    <text evidence="9">The sequence shown here is derived from an EMBL/GenBank/DDBJ whole genome shotgun (WGS) entry which is preliminary data.</text>
</comment>
<dbReference type="InterPro" id="IPR000600">
    <property type="entry name" value="ROK"/>
</dbReference>
<dbReference type="PANTHER" id="PTHR18964:SF149">
    <property type="entry name" value="BIFUNCTIONAL UDP-N-ACETYLGLUCOSAMINE 2-EPIMERASE_N-ACETYLMANNOSAMINE KINASE"/>
    <property type="match status" value="1"/>
</dbReference>
<evidence type="ECO:0000256" key="3">
    <source>
        <dbReference type="ARBA" id="ARBA00014701"/>
    </source>
</evidence>
<keyword evidence="10" id="KW-1185">Reference proteome</keyword>
<dbReference type="InterPro" id="IPR043129">
    <property type="entry name" value="ATPase_NBD"/>
</dbReference>
<accession>A0A840QP52</accession>
<dbReference type="InterPro" id="IPR004654">
    <property type="entry name" value="ROK_glcA"/>
</dbReference>
<dbReference type="SUPFAM" id="SSF53067">
    <property type="entry name" value="Actin-like ATPase domain"/>
    <property type="match status" value="1"/>
</dbReference>
<dbReference type="Pfam" id="PF00480">
    <property type="entry name" value="ROK"/>
    <property type="match status" value="1"/>
</dbReference>
<evidence type="ECO:0000256" key="7">
    <source>
        <dbReference type="ARBA" id="ARBA00022840"/>
    </source>
</evidence>
<dbReference type="GO" id="GO:0006096">
    <property type="term" value="P:glycolytic process"/>
    <property type="evidence" value="ECO:0007669"/>
    <property type="project" value="InterPro"/>
</dbReference>
<evidence type="ECO:0000256" key="2">
    <source>
        <dbReference type="ARBA" id="ARBA00012323"/>
    </source>
</evidence>
<dbReference type="EC" id="2.7.1.2" evidence="2"/>
<evidence type="ECO:0000313" key="10">
    <source>
        <dbReference type="Proteomes" id="UP000551878"/>
    </source>
</evidence>
<evidence type="ECO:0000256" key="8">
    <source>
        <dbReference type="ARBA" id="ARBA00032386"/>
    </source>
</evidence>
<gene>
    <name evidence="9" type="ORF">HNQ41_001284</name>
</gene>
<protein>
    <recommendedName>
        <fullName evidence="3">Glucokinase</fullName>
        <ecNumber evidence="2">2.7.1.2</ecNumber>
    </recommendedName>
    <alternativeName>
        <fullName evidence="8">Glucose kinase</fullName>
    </alternativeName>
</protein>
<reference evidence="9 10" key="1">
    <citation type="submission" date="2020-08" db="EMBL/GenBank/DDBJ databases">
        <title>Genomic Encyclopedia of Type Strains, Phase IV (KMG-IV): sequencing the most valuable type-strain genomes for metagenomic binning, comparative biology and taxonomic classification.</title>
        <authorList>
            <person name="Goeker M."/>
        </authorList>
    </citation>
    <scope>NUCLEOTIDE SEQUENCE [LARGE SCALE GENOMIC DNA]</scope>
    <source>
        <strain evidence="9 10">DSM 24696</strain>
    </source>
</reference>
<sequence length="320" mass="33570">MTKQWLAGIDVGGTTMKMAFFTEKGECVDKWEVPTNTEDEGIHIIDDIVDAIDEKLTKNNATRHDLIGVGLGAPGFIEVETGRIIEAVNVGWKDFPLTERLEAALEVPVAVDNDANIAALGERWLGAGDGAENVLFVTLGTGVGGGLISDRRIIHGESGFGGEIGHITAVTEGGAPCNCGKTGCLETISSATGIRRLGLEAVESGKTGMLSSTYEKEGDLTAKDVLDAAKAGDEAADEIVEYAMYHLGFALANLANAMNPNTIVIGGGVSKAGEFIIDRIRTHFQAYAIPKVGEDTNIRIATLGNDAGIVGGAWLASQRV</sequence>
<comment type="similarity">
    <text evidence="1">Belongs to the ROK (NagC/XylR) family.</text>
</comment>
<name>A0A840QP52_9BACI</name>
<keyword evidence="4 9" id="KW-0808">Transferase</keyword>
<dbReference type="Gene3D" id="3.30.420.40">
    <property type="match status" value="2"/>
</dbReference>
<dbReference type="GO" id="GO:0005737">
    <property type="term" value="C:cytoplasm"/>
    <property type="evidence" value="ECO:0007669"/>
    <property type="project" value="InterPro"/>
</dbReference>
<dbReference type="GO" id="GO:0005524">
    <property type="term" value="F:ATP binding"/>
    <property type="evidence" value="ECO:0007669"/>
    <property type="project" value="UniProtKB-KW"/>
</dbReference>
<keyword evidence="6 9" id="KW-0418">Kinase</keyword>
<dbReference type="PANTHER" id="PTHR18964">
    <property type="entry name" value="ROK (REPRESSOR, ORF, KINASE) FAMILY"/>
    <property type="match status" value="1"/>
</dbReference>
<keyword evidence="7" id="KW-0067">ATP-binding</keyword>
<dbReference type="RefSeq" id="WP_184663559.1">
    <property type="nucleotide sequence ID" value="NZ_JACHHB010000004.1"/>
</dbReference>
<dbReference type="InterPro" id="IPR049874">
    <property type="entry name" value="ROK_cs"/>
</dbReference>
<evidence type="ECO:0000256" key="6">
    <source>
        <dbReference type="ARBA" id="ARBA00022777"/>
    </source>
</evidence>
<dbReference type="AlphaFoldDB" id="A0A840QP52"/>
<dbReference type="GO" id="GO:0004340">
    <property type="term" value="F:glucokinase activity"/>
    <property type="evidence" value="ECO:0007669"/>
    <property type="project" value="UniProtKB-EC"/>
</dbReference>
<evidence type="ECO:0000256" key="5">
    <source>
        <dbReference type="ARBA" id="ARBA00022741"/>
    </source>
</evidence>